<proteinExistence type="inferred from homology"/>
<dbReference type="GO" id="GO:0005675">
    <property type="term" value="C:transcription factor TFIIH holo complex"/>
    <property type="evidence" value="ECO:0007669"/>
    <property type="project" value="UniProtKB-UniRule"/>
</dbReference>
<keyword evidence="3 11" id="KW-0479">Metal-binding</keyword>
<dbReference type="PANTHER" id="PTHR12695:SF2">
    <property type="entry name" value="GENERAL TRANSCRIPTION FACTOR IIH SUBUNIT 2-RELATED"/>
    <property type="match status" value="1"/>
</dbReference>
<dbReference type="GO" id="GO:0006357">
    <property type="term" value="P:regulation of transcription by RNA polymerase II"/>
    <property type="evidence" value="ECO:0007669"/>
    <property type="project" value="TreeGrafter"/>
</dbReference>
<comment type="similarity">
    <text evidence="2 11">Belongs to the GTF2H2 family.</text>
</comment>
<dbReference type="SUPFAM" id="SSF53300">
    <property type="entry name" value="vWA-like"/>
    <property type="match status" value="1"/>
</dbReference>
<dbReference type="GO" id="GO:0006351">
    <property type="term" value="P:DNA-templated transcription"/>
    <property type="evidence" value="ECO:0007669"/>
    <property type="project" value="InterPro"/>
</dbReference>
<keyword evidence="9" id="KW-0234">DNA repair</keyword>
<dbReference type="SMART" id="SM00327">
    <property type="entry name" value="VWA"/>
    <property type="match status" value="1"/>
</dbReference>
<evidence type="ECO:0000256" key="9">
    <source>
        <dbReference type="ARBA" id="ARBA00023204"/>
    </source>
</evidence>
<dbReference type="SMART" id="SM01047">
    <property type="entry name" value="C1_4"/>
    <property type="match status" value="1"/>
</dbReference>
<evidence type="ECO:0000256" key="5">
    <source>
        <dbReference type="ARBA" id="ARBA00022771"/>
    </source>
</evidence>
<keyword evidence="8 11" id="KW-0804">Transcription</keyword>
<keyword evidence="7 11" id="KW-0805">Transcription regulation</keyword>
<dbReference type="InterPro" id="IPR013083">
    <property type="entry name" value="Znf_RING/FYVE/PHD"/>
</dbReference>
<evidence type="ECO:0000256" key="6">
    <source>
        <dbReference type="ARBA" id="ARBA00022833"/>
    </source>
</evidence>
<evidence type="ECO:0000313" key="15">
    <source>
        <dbReference type="EMBL" id="CDW28613.1"/>
    </source>
</evidence>
<evidence type="ECO:0000259" key="13">
    <source>
        <dbReference type="PROSITE" id="PS00028"/>
    </source>
</evidence>
<dbReference type="InterPro" id="IPR007198">
    <property type="entry name" value="Ssl1-like"/>
</dbReference>
<dbReference type="NCBIfam" id="TIGR00622">
    <property type="entry name" value="ssl1"/>
    <property type="match status" value="1"/>
</dbReference>
<dbReference type="PROSITE" id="PS00028">
    <property type="entry name" value="ZINC_FINGER_C2H2_1"/>
    <property type="match status" value="1"/>
</dbReference>
<keyword evidence="5" id="KW-0863">Zinc-finger</keyword>
<dbReference type="EMBL" id="HACA01011252">
    <property type="protein sequence ID" value="CDW28613.1"/>
    <property type="molecule type" value="Transcribed_RNA"/>
</dbReference>
<dbReference type="PIRSF" id="PIRSF015919">
    <property type="entry name" value="TFIIH_SSL1"/>
    <property type="match status" value="1"/>
</dbReference>
<evidence type="ECO:0000256" key="8">
    <source>
        <dbReference type="ARBA" id="ARBA00023163"/>
    </source>
</evidence>
<keyword evidence="6 11" id="KW-0862">Zinc</keyword>
<gene>
    <name evidence="15" type="primary">Dana\GF11005</name>
    <name evidence="14" type="ORF">LSAA_7178</name>
</gene>
<keyword evidence="10 11" id="KW-0539">Nucleus</keyword>
<dbReference type="InterPro" id="IPR002035">
    <property type="entry name" value="VWF_A"/>
</dbReference>
<feature type="zinc finger region" description="C4-type" evidence="12">
    <location>
        <begin position="289"/>
        <end position="306"/>
    </location>
</feature>
<dbReference type="Pfam" id="PF07975">
    <property type="entry name" value="C1_4"/>
    <property type="match status" value="1"/>
</dbReference>
<evidence type="ECO:0000313" key="14">
    <source>
        <dbReference type="EMBL" id="CAF2898289.1"/>
    </source>
</evidence>
<feature type="domain" description="C2H2-type" evidence="13">
    <location>
        <begin position="367"/>
        <end position="387"/>
    </location>
</feature>
<organism evidence="15">
    <name type="scientific">Lepeophtheirus salmonis</name>
    <name type="common">Salmon louse</name>
    <name type="synonym">Caligus salmonis</name>
    <dbReference type="NCBI Taxonomy" id="72036"/>
    <lineage>
        <taxon>Eukaryota</taxon>
        <taxon>Metazoa</taxon>
        <taxon>Ecdysozoa</taxon>
        <taxon>Arthropoda</taxon>
        <taxon>Crustacea</taxon>
        <taxon>Multicrustacea</taxon>
        <taxon>Hexanauplia</taxon>
        <taxon>Copepoda</taxon>
        <taxon>Siphonostomatoida</taxon>
        <taxon>Caligidae</taxon>
        <taxon>Lepeophtheirus</taxon>
    </lineage>
</organism>
<accession>A0A0K2TRF5</accession>
<reference evidence="15" key="1">
    <citation type="submission" date="2014-05" db="EMBL/GenBank/DDBJ databases">
        <authorList>
            <person name="Chronopoulou M."/>
        </authorList>
    </citation>
    <scope>NUCLEOTIDE SEQUENCE</scope>
    <source>
        <tissue evidence="15">Whole organism</tissue>
    </source>
</reference>
<dbReference type="PANTHER" id="PTHR12695">
    <property type="entry name" value="GENERAL TRANSCRIPTION FACTOR IIH SUBUNIT 2"/>
    <property type="match status" value="1"/>
</dbReference>
<keyword evidence="4" id="KW-0227">DNA damage</keyword>
<evidence type="ECO:0000256" key="1">
    <source>
        <dbReference type="ARBA" id="ARBA00004123"/>
    </source>
</evidence>
<dbReference type="InterPro" id="IPR036465">
    <property type="entry name" value="vWFA_dom_sf"/>
</dbReference>
<dbReference type="CDD" id="cd01453">
    <property type="entry name" value="vWA_transcription_factor_IIH_type"/>
    <property type="match status" value="1"/>
</dbReference>
<evidence type="ECO:0000256" key="11">
    <source>
        <dbReference type="PIRNR" id="PIRNR015919"/>
    </source>
</evidence>
<dbReference type="GO" id="GO:0006289">
    <property type="term" value="P:nucleotide-excision repair"/>
    <property type="evidence" value="ECO:0007669"/>
    <property type="project" value="UniProtKB-UniRule"/>
</dbReference>
<evidence type="ECO:0000256" key="12">
    <source>
        <dbReference type="PIRSR" id="PIRSR015919-1"/>
    </source>
</evidence>
<dbReference type="FunFam" id="3.40.50.410:FF:000015">
    <property type="entry name" value="General transcription factor IIH subunit 2"/>
    <property type="match status" value="1"/>
</dbReference>
<evidence type="ECO:0000256" key="10">
    <source>
        <dbReference type="ARBA" id="ARBA00023242"/>
    </source>
</evidence>
<dbReference type="InterPro" id="IPR013087">
    <property type="entry name" value="Znf_C2H2_type"/>
</dbReference>
<dbReference type="Gene3D" id="3.40.50.410">
    <property type="entry name" value="von Willebrand factor, type A domain"/>
    <property type="match status" value="1"/>
</dbReference>
<dbReference type="InterPro" id="IPR012170">
    <property type="entry name" value="TFIIH_SSL1/p44"/>
</dbReference>
<reference evidence="14" key="2">
    <citation type="submission" date="2021-02" db="EMBL/GenBank/DDBJ databases">
        <authorList>
            <person name="Bekaert M."/>
        </authorList>
    </citation>
    <scope>NUCLEOTIDE SEQUENCE</scope>
    <source>
        <strain evidence="14">IoA-00</strain>
    </source>
</reference>
<dbReference type="Gene3D" id="3.30.40.10">
    <property type="entry name" value="Zinc/RING finger domain, C3HC4 (zinc finger)"/>
    <property type="match status" value="1"/>
</dbReference>
<dbReference type="Proteomes" id="UP000675881">
    <property type="component" value="Chromosome 3"/>
</dbReference>
<dbReference type="AlphaFoldDB" id="A0A0K2TRF5"/>
<evidence type="ECO:0000256" key="2">
    <source>
        <dbReference type="ARBA" id="ARBA00006092"/>
    </source>
</evidence>
<dbReference type="GO" id="GO:0008270">
    <property type="term" value="F:zinc ion binding"/>
    <property type="evidence" value="ECO:0007669"/>
    <property type="project" value="UniProtKB-UniRule"/>
</dbReference>
<protein>
    <recommendedName>
        <fullName evidence="11">General transcription factor IIH subunit</fullName>
    </recommendedName>
</protein>
<comment type="subcellular location">
    <subcellularLocation>
        <location evidence="1 11">Nucleus</location>
    </subcellularLocation>
</comment>
<dbReference type="OrthoDB" id="284275at2759"/>
<dbReference type="InterPro" id="IPR004595">
    <property type="entry name" value="TFIIH_C1-like_dom"/>
</dbReference>
<dbReference type="InterPro" id="IPR046349">
    <property type="entry name" value="C1-like_sf"/>
</dbReference>
<dbReference type="SUPFAM" id="SSF57889">
    <property type="entry name" value="Cysteine-rich domain"/>
    <property type="match status" value="1"/>
</dbReference>
<dbReference type="EMBL" id="HG994582">
    <property type="protein sequence ID" value="CAF2898289.1"/>
    <property type="molecule type" value="Genomic_DNA"/>
</dbReference>
<evidence type="ECO:0000256" key="3">
    <source>
        <dbReference type="ARBA" id="ARBA00022723"/>
    </source>
</evidence>
<evidence type="ECO:0000256" key="4">
    <source>
        <dbReference type="ARBA" id="ARBA00022763"/>
    </source>
</evidence>
<evidence type="ECO:0000256" key="7">
    <source>
        <dbReference type="ARBA" id="ARBA00023015"/>
    </source>
</evidence>
<sequence length="405" mass="45742">MEEDDKEYRWESGYEKTWEAIQEDGKGLIHVSIQDIIDKARRKRLAQKTGKVRLGMMRYLFIIIDASECMQLQDMKPTRLHCVIKLMEKFIDQYFYLNPISQLGIIVTRNKRSEIVSELGGNPRKHIEKLRKALDFICSGEPSLQNALETAFLSLKHMPSHGSREILSIFGSLTTCDPTDINLTISTCKSSNIRCSVISLTAEVRIYKELTKVTGGDFNVILDDVHFKEVLSAQLEPPPSATQMEASLIKMGFPCHTGHDSSDPRSGLGLCMCHLENNPPKISLTGFLCPQCNAKYCELPVECQSCGLTLVSAPHLARSYHHLFPLPPFNQINRDSTHKDMNVEEIPHRQCFACMLKLPPETKIFSCPQCHKDYCNECDIFLHETLHSCPGCASIRCLPNTNGHS</sequence>
<keyword evidence="16" id="KW-1185">Reference proteome</keyword>
<name>A0A0K2TRF5_LEPSM</name>
<dbReference type="GO" id="GO:0000439">
    <property type="term" value="C:transcription factor TFIIH core complex"/>
    <property type="evidence" value="ECO:0007669"/>
    <property type="project" value="InterPro"/>
</dbReference>
<dbReference type="Pfam" id="PF04056">
    <property type="entry name" value="Ssl1"/>
    <property type="match status" value="1"/>
</dbReference>
<evidence type="ECO:0000313" key="16">
    <source>
        <dbReference type="Proteomes" id="UP000675881"/>
    </source>
</evidence>